<dbReference type="CDD" id="cd01130">
    <property type="entry name" value="VirB11-like_ATPase"/>
    <property type="match status" value="1"/>
</dbReference>
<organism evidence="3 4">
    <name type="scientific">Halodesulfovibrio aestuarii</name>
    <dbReference type="NCBI Taxonomy" id="126333"/>
    <lineage>
        <taxon>Bacteria</taxon>
        <taxon>Pseudomonadati</taxon>
        <taxon>Thermodesulfobacteriota</taxon>
        <taxon>Desulfovibrionia</taxon>
        <taxon>Desulfovibrionales</taxon>
        <taxon>Desulfovibrionaceae</taxon>
        <taxon>Halodesulfovibrio</taxon>
    </lineage>
</organism>
<dbReference type="InterPro" id="IPR050921">
    <property type="entry name" value="T4SS_GSP_E_ATPase"/>
</dbReference>
<accession>A0A8G2C8G6</accession>
<dbReference type="PANTHER" id="PTHR30486">
    <property type="entry name" value="TWITCHING MOTILITY PROTEIN PILT"/>
    <property type="match status" value="1"/>
</dbReference>
<dbReference type="Gene3D" id="3.30.450.380">
    <property type="match status" value="1"/>
</dbReference>
<dbReference type="Proteomes" id="UP000184001">
    <property type="component" value="Unassembled WGS sequence"/>
</dbReference>
<dbReference type="Gene3D" id="3.40.50.300">
    <property type="entry name" value="P-loop containing nucleotide triphosphate hydrolases"/>
    <property type="match status" value="1"/>
</dbReference>
<feature type="domain" description="Bacterial type II secretion system protein E" evidence="2">
    <location>
        <begin position="104"/>
        <end position="390"/>
    </location>
</feature>
<evidence type="ECO:0000313" key="4">
    <source>
        <dbReference type="Proteomes" id="UP000184001"/>
    </source>
</evidence>
<dbReference type="InterPro" id="IPR001482">
    <property type="entry name" value="T2SS/T4SS_dom"/>
</dbReference>
<gene>
    <name evidence="3" type="ORF">SAMN05660830_01079</name>
</gene>
<proteinExistence type="inferred from homology"/>
<comment type="similarity">
    <text evidence="1">Belongs to the GSP E family.</text>
</comment>
<reference evidence="3 4" key="1">
    <citation type="submission" date="2016-11" db="EMBL/GenBank/DDBJ databases">
        <authorList>
            <person name="Varghese N."/>
            <person name="Submissions S."/>
        </authorList>
    </citation>
    <scope>NUCLEOTIDE SEQUENCE [LARGE SCALE GENOMIC DNA]</scope>
    <source>
        <strain evidence="3 4">DSM 17919</strain>
    </source>
</reference>
<comment type="caution">
    <text evidence="3">The sequence shown here is derived from an EMBL/GenBank/DDBJ whole genome shotgun (WGS) entry which is preliminary data.</text>
</comment>
<dbReference type="RefSeq" id="WP_020002194.1">
    <property type="nucleotide sequence ID" value="NZ_CP192219.1"/>
</dbReference>
<dbReference type="GO" id="GO:0016887">
    <property type="term" value="F:ATP hydrolysis activity"/>
    <property type="evidence" value="ECO:0007669"/>
    <property type="project" value="InterPro"/>
</dbReference>
<dbReference type="AlphaFoldDB" id="A0A8G2C8G6"/>
<dbReference type="PANTHER" id="PTHR30486:SF15">
    <property type="entry name" value="TYPE II_IV SECRETION SYSTEM ATPASE"/>
    <property type="match status" value="1"/>
</dbReference>
<evidence type="ECO:0000313" key="3">
    <source>
        <dbReference type="EMBL" id="SHI81257.1"/>
    </source>
</evidence>
<dbReference type="EMBL" id="FQZR01000002">
    <property type="protein sequence ID" value="SHI81257.1"/>
    <property type="molecule type" value="Genomic_DNA"/>
</dbReference>
<evidence type="ECO:0000259" key="2">
    <source>
        <dbReference type="Pfam" id="PF00437"/>
    </source>
</evidence>
<dbReference type="Pfam" id="PF00437">
    <property type="entry name" value="T2SSE"/>
    <property type="match status" value="1"/>
</dbReference>
<evidence type="ECO:0000256" key="1">
    <source>
        <dbReference type="ARBA" id="ARBA00006611"/>
    </source>
</evidence>
<name>A0A8G2C8G6_9BACT</name>
<protein>
    <submittedName>
        <fullName evidence="3">Pilus assembly protein CpaF</fullName>
    </submittedName>
</protein>
<dbReference type="InterPro" id="IPR027417">
    <property type="entry name" value="P-loop_NTPase"/>
</dbReference>
<dbReference type="SUPFAM" id="SSF52540">
    <property type="entry name" value="P-loop containing nucleoside triphosphate hydrolases"/>
    <property type="match status" value="1"/>
</dbReference>
<sequence>MALSSRFNKLLERKVPVEERPIEKDEMPVAPTSNNNYHVIKLQLHDALVEAFDLNVLERMSPEVLTQQLSRHIEKILSEQFAHAPLNALERKLLIKEVQDEILGLGPLEPYLKDPTVNDVLVNSFKQLYVERRGLLELTDSRFKDEEHLRKIIDRIVARVGRRIDESNPMVDARLEDGSRVNAIIPPLALDGSALSIRKFSADPLEMRDLIHFGSLPAEGIPDLLKGLLKARLNILISGGTGSGKTTLLNVLSRFIPEQERIITIEDAAELQMKQIHLVRLETRPANIEGTGEITQRDLVKNALRMRPDRIIVGEVRGGEALDMLQAMNTGHDGSLTTIHANTPRDALMRLETMVAMAGVAIDPMSTRRFISSAIDVLIQIARLSDGTRKIVSLQEITGMEQEIITMQEIFKFSQEGVDKGGKIVGHFKMMGIRPMFLEKLESHGVDIDPAIFSRTSFGGSEQ</sequence>